<evidence type="ECO:0000313" key="2">
    <source>
        <dbReference type="EMBL" id="EMA23951.1"/>
    </source>
</evidence>
<feature type="compositionally biased region" description="Polar residues" evidence="1">
    <location>
        <begin position="138"/>
        <end position="155"/>
    </location>
</feature>
<proteinExistence type="predicted"/>
<gene>
    <name evidence="2" type="ORF">C435_03493</name>
</gene>
<accession>M0KRT4</accession>
<dbReference type="AlphaFoldDB" id="M0KRT4"/>
<reference evidence="2 3" key="1">
    <citation type="journal article" date="2014" name="PLoS Genet.">
        <title>Phylogenetically driven sequencing of extremely halophilic archaea reveals strategies for static and dynamic osmo-response.</title>
        <authorList>
            <person name="Becker E.A."/>
            <person name="Seitzer P.M."/>
            <person name="Tritt A."/>
            <person name="Larsen D."/>
            <person name="Krusor M."/>
            <person name="Yao A.I."/>
            <person name="Wu D."/>
            <person name="Madern D."/>
            <person name="Eisen J.A."/>
            <person name="Darling A.E."/>
            <person name="Facciotti M.T."/>
        </authorList>
    </citation>
    <scope>NUCLEOTIDE SEQUENCE [LARGE SCALE GENOMIC DNA]</scope>
    <source>
        <strain evidence="2 3">ATCC 33799</strain>
    </source>
</reference>
<keyword evidence="3" id="KW-1185">Reference proteome</keyword>
<organism evidence="2 3">
    <name type="scientific">Haloarcula marismortui ATCC 33799</name>
    <dbReference type="NCBI Taxonomy" id="662475"/>
    <lineage>
        <taxon>Archaea</taxon>
        <taxon>Methanobacteriati</taxon>
        <taxon>Methanobacteriota</taxon>
        <taxon>Stenosarchaea group</taxon>
        <taxon>Halobacteria</taxon>
        <taxon>Halobacteriales</taxon>
        <taxon>Haloarculaceae</taxon>
        <taxon>Haloarcula</taxon>
    </lineage>
</organism>
<evidence type="ECO:0000256" key="1">
    <source>
        <dbReference type="SAM" id="MobiDB-lite"/>
    </source>
</evidence>
<dbReference type="EMBL" id="AOLS01000019">
    <property type="protein sequence ID" value="EMA23951.1"/>
    <property type="molecule type" value="Genomic_DNA"/>
</dbReference>
<name>M0KRT4_9EURY</name>
<comment type="caution">
    <text evidence="2">The sequence shown here is derived from an EMBL/GenBank/DDBJ whole genome shotgun (WGS) entry which is preliminary data.</text>
</comment>
<evidence type="ECO:0000313" key="3">
    <source>
        <dbReference type="Proteomes" id="UP000011687"/>
    </source>
</evidence>
<protein>
    <submittedName>
        <fullName evidence="2">Uncharacterized protein</fullName>
    </submittedName>
</protein>
<dbReference type="Proteomes" id="UP000011687">
    <property type="component" value="Unassembled WGS sequence"/>
</dbReference>
<sequence length="155" mass="16459">MRSPEVKQEIICAIREALSPVHSIHGFGVSLQTLKKDGVVAALDSADSGGWLSQRRNTDHPAWDDDAAQGLRPSLYEYLEYSKSLGEILTASHCSGSGALSQYTTSKSPNIHLSNETQRAVDAYQEGDIRGGAEGGSDQCTSQASVSEFGTPTSG</sequence>
<feature type="region of interest" description="Disordered" evidence="1">
    <location>
        <begin position="125"/>
        <end position="155"/>
    </location>
</feature>